<keyword evidence="1" id="KW-0472">Membrane</keyword>
<feature type="transmembrane region" description="Helical" evidence="1">
    <location>
        <begin position="191"/>
        <end position="211"/>
    </location>
</feature>
<dbReference type="InterPro" id="IPR007621">
    <property type="entry name" value="TPM_dom"/>
</dbReference>
<protein>
    <recommendedName>
        <fullName evidence="3">TPM domain-containing protein</fullName>
    </recommendedName>
</protein>
<dbReference type="AlphaFoldDB" id="A0A0G0WY28"/>
<evidence type="ECO:0000256" key="1">
    <source>
        <dbReference type="SAM" id="Phobius"/>
    </source>
</evidence>
<dbReference type="PROSITE" id="PS51257">
    <property type="entry name" value="PROKAR_LIPOPROTEIN"/>
    <property type="match status" value="1"/>
</dbReference>
<accession>A0A0G0WY28</accession>
<evidence type="ECO:0000256" key="2">
    <source>
        <dbReference type="SAM" id="SignalP"/>
    </source>
</evidence>
<dbReference type="Gene3D" id="3.10.310.50">
    <property type="match status" value="1"/>
</dbReference>
<sequence>MGKRFNVLALLLFLTALIFSACASSAAGSPTTDPIMVQLTTDTGWWIDTTGSVRRDVMDALKAESRSAERDGFQIGGVIFSNSVSEVMDICTKFGNFNGIGNKEKDNGLAICVFLDKEGASGDKPAIAVAVGKGLEATLNDAKVGRFLDTYFVPERTNGNWEKGTINVTNAFHRYLIDPENEEFKDPPPNWTLIIIIIVLLVILLFLDGTFNNFAFTMAVMESAAKGGGGGFGGGGASR</sequence>
<feature type="signal peptide" evidence="2">
    <location>
        <begin position="1"/>
        <end position="26"/>
    </location>
</feature>
<feature type="domain" description="TPM" evidence="3">
    <location>
        <begin position="70"/>
        <end position="173"/>
    </location>
</feature>
<evidence type="ECO:0000313" key="4">
    <source>
        <dbReference type="EMBL" id="KKS17630.1"/>
    </source>
</evidence>
<feature type="chain" id="PRO_5002535197" description="TPM domain-containing protein" evidence="2">
    <location>
        <begin position="27"/>
        <end position="239"/>
    </location>
</feature>
<proteinExistence type="predicted"/>
<name>A0A0G0WY28_UNCKA</name>
<keyword evidence="1" id="KW-0812">Transmembrane</keyword>
<keyword evidence="1" id="KW-1133">Transmembrane helix</keyword>
<evidence type="ECO:0000313" key="5">
    <source>
        <dbReference type="Proteomes" id="UP000034163"/>
    </source>
</evidence>
<dbReference type="EMBL" id="LCBS01000001">
    <property type="protein sequence ID" value="KKS17630.1"/>
    <property type="molecule type" value="Genomic_DNA"/>
</dbReference>
<organism evidence="4 5">
    <name type="scientific">candidate division WWE3 bacterium GW2011_GWB1_41_6</name>
    <dbReference type="NCBI Taxonomy" id="1619112"/>
    <lineage>
        <taxon>Bacteria</taxon>
        <taxon>Katanobacteria</taxon>
    </lineage>
</organism>
<dbReference type="Proteomes" id="UP000034163">
    <property type="component" value="Unassembled WGS sequence"/>
</dbReference>
<comment type="caution">
    <text evidence="4">The sequence shown here is derived from an EMBL/GenBank/DDBJ whole genome shotgun (WGS) entry which is preliminary data.</text>
</comment>
<gene>
    <name evidence="4" type="ORF">UU72_C0001G0114</name>
</gene>
<reference evidence="4 5" key="1">
    <citation type="journal article" date="2015" name="Nature">
        <title>rRNA introns, odd ribosomes, and small enigmatic genomes across a large radiation of phyla.</title>
        <authorList>
            <person name="Brown C.T."/>
            <person name="Hug L.A."/>
            <person name="Thomas B.C."/>
            <person name="Sharon I."/>
            <person name="Castelle C.J."/>
            <person name="Singh A."/>
            <person name="Wilkins M.J."/>
            <person name="Williams K.H."/>
            <person name="Banfield J.F."/>
        </authorList>
    </citation>
    <scope>NUCLEOTIDE SEQUENCE [LARGE SCALE GENOMIC DNA]</scope>
</reference>
<dbReference type="Pfam" id="PF04536">
    <property type="entry name" value="TPM_phosphatase"/>
    <property type="match status" value="1"/>
</dbReference>
<keyword evidence="2" id="KW-0732">Signal</keyword>
<evidence type="ECO:0000259" key="3">
    <source>
        <dbReference type="Pfam" id="PF04536"/>
    </source>
</evidence>